<organism evidence="2 3">
    <name type="scientific">Gigaspora margarita</name>
    <dbReference type="NCBI Taxonomy" id="4874"/>
    <lineage>
        <taxon>Eukaryota</taxon>
        <taxon>Fungi</taxon>
        <taxon>Fungi incertae sedis</taxon>
        <taxon>Mucoromycota</taxon>
        <taxon>Glomeromycotina</taxon>
        <taxon>Glomeromycetes</taxon>
        <taxon>Diversisporales</taxon>
        <taxon>Gigasporaceae</taxon>
        <taxon>Gigaspora</taxon>
    </lineage>
</organism>
<keyword evidence="1" id="KW-0175">Coiled coil</keyword>
<proteinExistence type="predicted"/>
<dbReference type="EMBL" id="CAJVQB010019526">
    <property type="protein sequence ID" value="CAG8791429.1"/>
    <property type="molecule type" value="Genomic_DNA"/>
</dbReference>
<keyword evidence="3" id="KW-1185">Reference proteome</keyword>
<evidence type="ECO:0000256" key="1">
    <source>
        <dbReference type="SAM" id="Coils"/>
    </source>
</evidence>
<accession>A0ABN7VPM4</accession>
<protein>
    <submittedName>
        <fullName evidence="2">40037_t:CDS:1</fullName>
    </submittedName>
</protein>
<name>A0ABN7VPM4_GIGMA</name>
<evidence type="ECO:0000313" key="2">
    <source>
        <dbReference type="EMBL" id="CAG8791429.1"/>
    </source>
</evidence>
<sequence>MTDLHCLYKAIRDYFDDTPVEEWSYLNFLNLFKPFIMSKLDVTKQEDKGTWRKRFITRLDKIAGDDAYSEQQRALAIRLKETIPSSADSFWDNVEKEKEDLRRKREIMNKTNSVRNNTELDALDLLDTARKKAKEILSSLKQKPENEVPIDYTEEDEKEYEEDGIPTEANLVLGSGIVVEDVLFEYAKDLDYESIKKLFSKEEWKELTKKPPLLPVDYEIGKELAGYMKETLAELCQAQFPERK</sequence>
<evidence type="ECO:0000313" key="3">
    <source>
        <dbReference type="Proteomes" id="UP000789901"/>
    </source>
</evidence>
<reference evidence="2 3" key="1">
    <citation type="submission" date="2021-06" db="EMBL/GenBank/DDBJ databases">
        <authorList>
            <person name="Kallberg Y."/>
            <person name="Tangrot J."/>
            <person name="Rosling A."/>
        </authorList>
    </citation>
    <scope>NUCLEOTIDE SEQUENCE [LARGE SCALE GENOMIC DNA]</scope>
    <source>
        <strain evidence="2 3">120-4 pot B 10/14</strain>
    </source>
</reference>
<dbReference type="Proteomes" id="UP000789901">
    <property type="component" value="Unassembled WGS sequence"/>
</dbReference>
<gene>
    <name evidence="2" type="ORF">GMARGA_LOCUS21294</name>
</gene>
<feature type="coiled-coil region" evidence="1">
    <location>
        <begin position="91"/>
        <end position="143"/>
    </location>
</feature>
<comment type="caution">
    <text evidence="2">The sequence shown here is derived from an EMBL/GenBank/DDBJ whole genome shotgun (WGS) entry which is preliminary data.</text>
</comment>